<organism evidence="2 3">
    <name type="scientific">Gossypium arboreum</name>
    <name type="common">Tree cotton</name>
    <name type="synonym">Gossypium nanking</name>
    <dbReference type="NCBI Taxonomy" id="29729"/>
    <lineage>
        <taxon>Eukaryota</taxon>
        <taxon>Viridiplantae</taxon>
        <taxon>Streptophyta</taxon>
        <taxon>Embryophyta</taxon>
        <taxon>Tracheophyta</taxon>
        <taxon>Spermatophyta</taxon>
        <taxon>Magnoliopsida</taxon>
        <taxon>eudicotyledons</taxon>
        <taxon>Gunneridae</taxon>
        <taxon>Pentapetalae</taxon>
        <taxon>rosids</taxon>
        <taxon>malvids</taxon>
        <taxon>Malvales</taxon>
        <taxon>Malvaceae</taxon>
        <taxon>Malvoideae</taxon>
        <taxon>Gossypium</taxon>
    </lineage>
</organism>
<reference evidence="2 3" key="1">
    <citation type="submission" date="2023-03" db="EMBL/GenBank/DDBJ databases">
        <title>WGS of Gossypium arboreum.</title>
        <authorList>
            <person name="Yu D."/>
        </authorList>
    </citation>
    <scope>NUCLEOTIDE SEQUENCE [LARGE SCALE GENOMIC DNA]</scope>
    <source>
        <tissue evidence="2">Leaf</tissue>
    </source>
</reference>
<evidence type="ECO:0000313" key="2">
    <source>
        <dbReference type="EMBL" id="KAK5842379.1"/>
    </source>
</evidence>
<name>A0ABR0QSR9_GOSAR</name>
<evidence type="ECO:0000256" key="1">
    <source>
        <dbReference type="SAM" id="MobiDB-lite"/>
    </source>
</evidence>
<gene>
    <name evidence="2" type="ORF">PVK06_004729</name>
</gene>
<comment type="caution">
    <text evidence="2">The sequence shown here is derived from an EMBL/GenBank/DDBJ whole genome shotgun (WGS) entry which is preliminary data.</text>
</comment>
<dbReference type="EMBL" id="JARKNE010000002">
    <property type="protein sequence ID" value="KAK5842379.1"/>
    <property type="molecule type" value="Genomic_DNA"/>
</dbReference>
<dbReference type="Proteomes" id="UP001358586">
    <property type="component" value="Chromosome 2"/>
</dbReference>
<protein>
    <submittedName>
        <fullName evidence="2">Uncharacterized protein</fullName>
    </submittedName>
</protein>
<feature type="compositionally biased region" description="Basic and acidic residues" evidence="1">
    <location>
        <begin position="26"/>
        <end position="41"/>
    </location>
</feature>
<proteinExistence type="predicted"/>
<accession>A0ABR0QSR9</accession>
<evidence type="ECO:0000313" key="3">
    <source>
        <dbReference type="Proteomes" id="UP001358586"/>
    </source>
</evidence>
<keyword evidence="3" id="KW-1185">Reference proteome</keyword>
<feature type="compositionally biased region" description="Acidic residues" evidence="1">
    <location>
        <begin position="42"/>
        <end position="59"/>
    </location>
</feature>
<sequence>MGCSAKHDLEQLVENVELLNQVELDEPNKLESEEFSTKSESEVDSVNETEEAETEEEPNNPELRVEPNVAELVEPSVNHDLTIPTSNTMKILKFSIMMDMWKFMHNQQQAY</sequence>
<feature type="region of interest" description="Disordered" evidence="1">
    <location>
        <begin position="24"/>
        <end position="67"/>
    </location>
</feature>